<keyword evidence="5" id="KW-0539">Nucleus</keyword>
<evidence type="ECO:0000313" key="9">
    <source>
        <dbReference type="EMBL" id="PNF33939.1"/>
    </source>
</evidence>
<dbReference type="SMART" id="SM00338">
    <property type="entry name" value="BRLZ"/>
    <property type="match status" value="1"/>
</dbReference>
<dbReference type="InterPro" id="IPR046347">
    <property type="entry name" value="bZIP_sf"/>
</dbReference>
<dbReference type="GO" id="GO:0000981">
    <property type="term" value="F:DNA-binding transcription factor activity, RNA polymerase II-specific"/>
    <property type="evidence" value="ECO:0007669"/>
    <property type="project" value="TreeGrafter"/>
</dbReference>
<organism evidence="9 10">
    <name type="scientific">Cryptotermes secundus</name>
    <dbReference type="NCBI Taxonomy" id="105785"/>
    <lineage>
        <taxon>Eukaryota</taxon>
        <taxon>Metazoa</taxon>
        <taxon>Ecdysozoa</taxon>
        <taxon>Arthropoda</taxon>
        <taxon>Hexapoda</taxon>
        <taxon>Insecta</taxon>
        <taxon>Pterygota</taxon>
        <taxon>Neoptera</taxon>
        <taxon>Polyneoptera</taxon>
        <taxon>Dictyoptera</taxon>
        <taxon>Blattodea</taxon>
        <taxon>Blattoidea</taxon>
        <taxon>Termitoidae</taxon>
        <taxon>Kalotermitidae</taxon>
        <taxon>Cryptotermitinae</taxon>
        <taxon>Cryptotermes</taxon>
    </lineage>
</organism>
<dbReference type="PANTHER" id="PTHR46542">
    <property type="entry name" value="X-BOX BINDING PROTEIN 1"/>
    <property type="match status" value="1"/>
</dbReference>
<dbReference type="GO" id="GO:0005634">
    <property type="term" value="C:nucleus"/>
    <property type="evidence" value="ECO:0007669"/>
    <property type="project" value="TreeGrafter"/>
</dbReference>
<dbReference type="InParanoid" id="A0A2J7QZB9"/>
<dbReference type="Proteomes" id="UP000235965">
    <property type="component" value="Unassembled WGS sequence"/>
</dbReference>
<dbReference type="InterPro" id="IPR036397">
    <property type="entry name" value="RNaseH_sf"/>
</dbReference>
<feature type="domain" description="BZIP" evidence="8">
    <location>
        <begin position="23"/>
        <end position="86"/>
    </location>
</feature>
<keyword evidence="2" id="KW-0805">Transcription regulation</keyword>
<keyword evidence="4" id="KW-0804">Transcription</keyword>
<proteinExistence type="predicted"/>
<dbReference type="STRING" id="105785.A0A2J7QZB9"/>
<dbReference type="OrthoDB" id="20960at2759"/>
<dbReference type="AlphaFoldDB" id="A0A2J7QZB9"/>
<dbReference type="PANTHER" id="PTHR46542:SF1">
    <property type="entry name" value="X-BOX BINDING PROTEIN 1"/>
    <property type="match status" value="1"/>
</dbReference>
<gene>
    <name evidence="9" type="ORF">B7P43_G04638</name>
</gene>
<comment type="caution">
    <text evidence="9">The sequence shown here is derived from an EMBL/GenBank/DDBJ whole genome shotgun (WGS) entry which is preliminary data.</text>
</comment>
<dbReference type="Gene3D" id="1.20.5.170">
    <property type="match status" value="1"/>
</dbReference>
<evidence type="ECO:0000256" key="4">
    <source>
        <dbReference type="ARBA" id="ARBA00023163"/>
    </source>
</evidence>
<dbReference type="SUPFAM" id="SSF57959">
    <property type="entry name" value="Leucine zipper domain"/>
    <property type="match status" value="1"/>
</dbReference>
<dbReference type="CDD" id="cd14691">
    <property type="entry name" value="bZIP_XBP1"/>
    <property type="match status" value="1"/>
</dbReference>
<reference evidence="9 10" key="1">
    <citation type="submission" date="2017-12" db="EMBL/GenBank/DDBJ databases">
        <title>Hemimetabolous genomes reveal molecular basis of termite eusociality.</title>
        <authorList>
            <person name="Harrison M.C."/>
            <person name="Jongepier E."/>
            <person name="Robertson H.M."/>
            <person name="Arning N."/>
            <person name="Bitard-Feildel T."/>
            <person name="Chao H."/>
            <person name="Childers C.P."/>
            <person name="Dinh H."/>
            <person name="Doddapaneni H."/>
            <person name="Dugan S."/>
            <person name="Gowin J."/>
            <person name="Greiner C."/>
            <person name="Han Y."/>
            <person name="Hu H."/>
            <person name="Hughes D.S.T."/>
            <person name="Huylmans A.-K."/>
            <person name="Kemena C."/>
            <person name="Kremer L.P.M."/>
            <person name="Lee S.L."/>
            <person name="Lopez-Ezquerra A."/>
            <person name="Mallet L."/>
            <person name="Monroy-Kuhn J.M."/>
            <person name="Moser A."/>
            <person name="Murali S.C."/>
            <person name="Muzny D.M."/>
            <person name="Otani S."/>
            <person name="Piulachs M.-D."/>
            <person name="Poelchau M."/>
            <person name="Qu J."/>
            <person name="Schaub F."/>
            <person name="Wada-Katsumata A."/>
            <person name="Worley K.C."/>
            <person name="Xie Q."/>
            <person name="Ylla G."/>
            <person name="Poulsen M."/>
            <person name="Gibbs R.A."/>
            <person name="Schal C."/>
            <person name="Richards S."/>
            <person name="Belles X."/>
            <person name="Korb J."/>
            <person name="Bornberg-Bauer E."/>
        </authorList>
    </citation>
    <scope>NUCLEOTIDE SEQUENCE [LARGE SCALE GENOMIC DNA]</scope>
    <source>
        <tissue evidence="9">Whole body</tissue>
    </source>
</reference>
<keyword evidence="7" id="KW-0175">Coiled coil</keyword>
<evidence type="ECO:0000313" key="10">
    <source>
        <dbReference type="Proteomes" id="UP000235965"/>
    </source>
</evidence>
<evidence type="ECO:0000256" key="7">
    <source>
        <dbReference type="SAM" id="Coils"/>
    </source>
</evidence>
<sequence>MGCEDSQISVPNRKRRLDHLTLEEKLQRKKLKNRVAAQSSRDRKKARLDDLETEVRILKEKNEALTLQCHNLQLEKKQLASENQELRQKLSGLECNHQTHDVGCSTQVEPAAFSMDPLPQGQALQRALGPGSQVLTMWQVLKYCLISQISSIVLMEICAYLTWMNWLKAYSEKPLKWTQSTDSPVQRNHQGIKEDRRRTIEEIVELSGVTWSSVQRILTEDLGMKRLAAKFVPRLLTAEQKQDMKGKRFADVPEVKEKTTEALSSISKDEFRQCFEKWNKRLNKCTSVSGEYCEGD</sequence>
<evidence type="ECO:0000256" key="6">
    <source>
        <dbReference type="ARBA" id="ARBA00040165"/>
    </source>
</evidence>
<dbReference type="EMBL" id="NEVH01009069">
    <property type="protein sequence ID" value="PNF33939.1"/>
    <property type="molecule type" value="Genomic_DNA"/>
</dbReference>
<evidence type="ECO:0000256" key="2">
    <source>
        <dbReference type="ARBA" id="ARBA00023015"/>
    </source>
</evidence>
<protein>
    <recommendedName>
        <fullName evidence="6">X-box-binding protein 1</fullName>
    </recommendedName>
</protein>
<keyword evidence="3" id="KW-0238">DNA-binding</keyword>
<keyword evidence="10" id="KW-1185">Reference proteome</keyword>
<evidence type="ECO:0000256" key="3">
    <source>
        <dbReference type="ARBA" id="ARBA00023125"/>
    </source>
</evidence>
<dbReference type="InterPro" id="IPR052470">
    <property type="entry name" value="ER_Stress-Reg_TF"/>
</dbReference>
<dbReference type="GO" id="GO:0000977">
    <property type="term" value="F:RNA polymerase II transcription regulatory region sequence-specific DNA binding"/>
    <property type="evidence" value="ECO:0007669"/>
    <property type="project" value="TreeGrafter"/>
</dbReference>
<evidence type="ECO:0000256" key="5">
    <source>
        <dbReference type="ARBA" id="ARBA00023242"/>
    </source>
</evidence>
<keyword evidence="1" id="KW-0832">Ubl conjugation</keyword>
<dbReference type="PROSITE" id="PS50217">
    <property type="entry name" value="BZIP"/>
    <property type="match status" value="1"/>
</dbReference>
<dbReference type="Pfam" id="PF00170">
    <property type="entry name" value="bZIP_1"/>
    <property type="match status" value="1"/>
</dbReference>
<evidence type="ECO:0000259" key="8">
    <source>
        <dbReference type="PROSITE" id="PS50217"/>
    </source>
</evidence>
<name>A0A2J7QZB9_9NEOP</name>
<accession>A0A2J7QZB9</accession>
<dbReference type="Gene3D" id="3.30.420.10">
    <property type="entry name" value="Ribonuclease H-like superfamily/Ribonuclease H"/>
    <property type="match status" value="1"/>
</dbReference>
<feature type="coiled-coil region" evidence="7">
    <location>
        <begin position="34"/>
        <end position="96"/>
    </location>
</feature>
<evidence type="ECO:0000256" key="1">
    <source>
        <dbReference type="ARBA" id="ARBA00022843"/>
    </source>
</evidence>
<dbReference type="InterPro" id="IPR004827">
    <property type="entry name" value="bZIP"/>
</dbReference>